<comment type="cofactor">
    <cofactor evidence="1">
        <name>FMN</name>
        <dbReference type="ChEBI" id="CHEBI:58210"/>
    </cofactor>
</comment>
<feature type="binding site" evidence="7">
    <location>
        <position position="275"/>
    </location>
    <ligand>
        <name>FMN</name>
        <dbReference type="ChEBI" id="CHEBI:58210"/>
    </ligand>
</feature>
<dbReference type="Pfam" id="PF01070">
    <property type="entry name" value="FMN_dh"/>
    <property type="match status" value="1"/>
</dbReference>
<dbReference type="AlphaFoldDB" id="A0AAW8E7Z8"/>
<dbReference type="Proteomes" id="UP001224845">
    <property type="component" value="Unassembled WGS sequence"/>
</dbReference>
<evidence type="ECO:0000256" key="2">
    <source>
        <dbReference type="ARBA" id="ARBA00022630"/>
    </source>
</evidence>
<organism evidence="9 10">
    <name type="scientific">Variovorax paradoxus</name>
    <dbReference type="NCBI Taxonomy" id="34073"/>
    <lineage>
        <taxon>Bacteria</taxon>
        <taxon>Pseudomonadati</taxon>
        <taxon>Pseudomonadota</taxon>
        <taxon>Betaproteobacteria</taxon>
        <taxon>Burkholderiales</taxon>
        <taxon>Comamonadaceae</taxon>
        <taxon>Variovorax</taxon>
    </lineage>
</organism>
<feature type="binding site" evidence="7">
    <location>
        <position position="127"/>
    </location>
    <ligand>
        <name>glyoxylate</name>
        <dbReference type="ChEBI" id="CHEBI:36655"/>
    </ligand>
</feature>
<evidence type="ECO:0000259" key="8">
    <source>
        <dbReference type="PROSITE" id="PS51349"/>
    </source>
</evidence>
<accession>A0AAW8E7Z8</accession>
<gene>
    <name evidence="9" type="ORF">J2W39_000115</name>
</gene>
<dbReference type="SUPFAM" id="SSF51395">
    <property type="entry name" value="FMN-linked oxidoreductases"/>
    <property type="match status" value="1"/>
</dbReference>
<dbReference type="GO" id="GO:0010181">
    <property type="term" value="F:FMN binding"/>
    <property type="evidence" value="ECO:0007669"/>
    <property type="project" value="InterPro"/>
</dbReference>
<reference evidence="9" key="1">
    <citation type="submission" date="2023-07" db="EMBL/GenBank/DDBJ databases">
        <title>Sorghum-associated microbial communities from plants grown in Nebraska, USA.</title>
        <authorList>
            <person name="Schachtman D."/>
        </authorList>
    </citation>
    <scope>NUCLEOTIDE SEQUENCE</scope>
    <source>
        <strain evidence="9">DS3315</strain>
    </source>
</reference>
<evidence type="ECO:0000313" key="9">
    <source>
        <dbReference type="EMBL" id="MDP9968892.1"/>
    </source>
</evidence>
<dbReference type="EMBL" id="JAUSRV010000001">
    <property type="protein sequence ID" value="MDP9968892.1"/>
    <property type="molecule type" value="Genomic_DNA"/>
</dbReference>
<feature type="binding site" evidence="7">
    <location>
        <position position="280"/>
    </location>
    <ligand>
        <name>glyoxylate</name>
        <dbReference type="ChEBI" id="CHEBI:36655"/>
    </ligand>
</feature>
<dbReference type="PROSITE" id="PS51349">
    <property type="entry name" value="FMN_HYDROXY_ACID_DH_2"/>
    <property type="match status" value="1"/>
</dbReference>
<dbReference type="RefSeq" id="WP_307591499.1">
    <property type="nucleotide sequence ID" value="NZ_JAUSRV010000001.1"/>
</dbReference>
<name>A0AAW8E7Z8_VARPD</name>
<evidence type="ECO:0000256" key="1">
    <source>
        <dbReference type="ARBA" id="ARBA00001917"/>
    </source>
</evidence>
<feature type="binding site" evidence="7">
    <location>
        <position position="277"/>
    </location>
    <ligand>
        <name>glyoxylate</name>
        <dbReference type="ChEBI" id="CHEBI:36655"/>
    </ligand>
</feature>
<evidence type="ECO:0000313" key="10">
    <source>
        <dbReference type="Proteomes" id="UP001224845"/>
    </source>
</evidence>
<feature type="binding site" evidence="7">
    <location>
        <begin position="307"/>
        <end position="311"/>
    </location>
    <ligand>
        <name>FMN</name>
        <dbReference type="ChEBI" id="CHEBI:58210"/>
    </ligand>
</feature>
<dbReference type="Gene3D" id="3.20.20.70">
    <property type="entry name" value="Aldolase class I"/>
    <property type="match status" value="1"/>
</dbReference>
<keyword evidence="3 7" id="KW-0288">FMN</keyword>
<dbReference type="CDD" id="cd02809">
    <property type="entry name" value="alpha_hydroxyacid_oxid_FMN"/>
    <property type="match status" value="1"/>
</dbReference>
<feature type="domain" description="FMN hydroxy acid dehydrogenase" evidence="8">
    <location>
        <begin position="1"/>
        <end position="379"/>
    </location>
</feature>
<comment type="caution">
    <text evidence="9">The sequence shown here is derived from an EMBL/GenBank/DDBJ whole genome shotgun (WGS) entry which is preliminary data.</text>
</comment>
<evidence type="ECO:0000256" key="7">
    <source>
        <dbReference type="PIRSR" id="PIRSR000138-2"/>
    </source>
</evidence>
<keyword evidence="2 7" id="KW-0285">Flavoprotein</keyword>
<keyword evidence="4 9" id="KW-0560">Oxidoreductase</keyword>
<feature type="binding site" evidence="7">
    <location>
        <position position="105"/>
    </location>
    <ligand>
        <name>FMN</name>
        <dbReference type="ChEBI" id="CHEBI:58210"/>
    </ligand>
</feature>
<dbReference type="PANTHER" id="PTHR10578:SF107">
    <property type="entry name" value="2-HYDROXYACID OXIDASE 1"/>
    <property type="match status" value="1"/>
</dbReference>
<dbReference type="GO" id="GO:0004460">
    <property type="term" value="F:L-lactate dehydrogenase (cytochrome) activity"/>
    <property type="evidence" value="ECO:0007669"/>
    <property type="project" value="UniProtKB-EC"/>
</dbReference>
<feature type="binding site" evidence="7">
    <location>
        <begin position="330"/>
        <end position="331"/>
    </location>
    <ligand>
        <name>FMN</name>
        <dbReference type="ChEBI" id="CHEBI:58210"/>
    </ligand>
</feature>
<evidence type="ECO:0000256" key="6">
    <source>
        <dbReference type="PIRSR" id="PIRSR000138-1"/>
    </source>
</evidence>
<evidence type="ECO:0000256" key="5">
    <source>
        <dbReference type="ARBA" id="ARBA00024042"/>
    </source>
</evidence>
<feature type="binding site" evidence="7">
    <location>
        <position position="253"/>
    </location>
    <ligand>
        <name>FMN</name>
        <dbReference type="ChEBI" id="CHEBI:58210"/>
    </ligand>
</feature>
<sequence>MFLTLDDCDAAARRRLPRALYGFAANGSERGASVLANARSFERWALVPQTLVDVSSISQARSIFGMTYASPIGIAPMGGCALFAYRADLGLARAAHGMHVPFVLSGASSVPLEQVMEAAPGTWYQGYVPGNDDRIASLIPRLRAAKVPVLVLTVDVPVASNRDRDRRLGFTVPLRPRASLAADGLLHPRWLLGTFAKTLLSDGMPLLPNFTGEATGLPIISAPPAGVRSGRDRFTWEHVAAIRRAWRGPLVLKGILSAADARKATALGVDGLIVSNHGGRQLDGAVAPLDVLPEIIDAAGPMPVCLDGGIRRGTDALKALALGAHMVFVGRPMLYAVAVAGRAGVEAAIEILRKEIAVSLGLLGSPELDRLQRGHLRAA</sequence>
<feature type="binding site" evidence="7">
    <location>
        <position position="153"/>
    </location>
    <ligand>
        <name>FMN</name>
        <dbReference type="ChEBI" id="CHEBI:58210"/>
    </ligand>
</feature>
<dbReference type="PANTHER" id="PTHR10578">
    <property type="entry name" value="S -2-HYDROXY-ACID OXIDASE-RELATED"/>
    <property type="match status" value="1"/>
</dbReference>
<dbReference type="InterPro" id="IPR037396">
    <property type="entry name" value="FMN_HAD"/>
</dbReference>
<dbReference type="InterPro" id="IPR012133">
    <property type="entry name" value="Alpha-hydoxy_acid_DH_FMN"/>
</dbReference>
<dbReference type="PROSITE" id="PS00557">
    <property type="entry name" value="FMN_HYDROXY_ACID_DH_1"/>
    <property type="match status" value="1"/>
</dbReference>
<feature type="active site" description="Proton acceptor" evidence="6">
    <location>
        <position position="277"/>
    </location>
</feature>
<dbReference type="InterPro" id="IPR008259">
    <property type="entry name" value="FMN_hydac_DH_AS"/>
</dbReference>
<evidence type="ECO:0000256" key="3">
    <source>
        <dbReference type="ARBA" id="ARBA00022643"/>
    </source>
</evidence>
<evidence type="ECO:0000256" key="4">
    <source>
        <dbReference type="ARBA" id="ARBA00023002"/>
    </source>
</evidence>
<comment type="similarity">
    <text evidence="5">Belongs to the FMN-dependent alpha-hydroxy acid dehydrogenase family.</text>
</comment>
<feature type="binding site" evidence="7">
    <location>
        <position position="162"/>
    </location>
    <ligand>
        <name>glyoxylate</name>
        <dbReference type="ChEBI" id="CHEBI:36655"/>
    </ligand>
</feature>
<dbReference type="EC" id="1.1.2.3" evidence="9"/>
<dbReference type="PIRSF" id="PIRSF000138">
    <property type="entry name" value="Al-hdrx_acd_dh"/>
    <property type="match status" value="1"/>
</dbReference>
<feature type="binding site" evidence="7">
    <location>
        <begin position="76"/>
        <end position="78"/>
    </location>
    <ligand>
        <name>FMN</name>
        <dbReference type="ChEBI" id="CHEBI:58210"/>
    </ligand>
</feature>
<proteinExistence type="inferred from homology"/>
<feature type="binding site" evidence="7">
    <location>
        <position position="125"/>
    </location>
    <ligand>
        <name>FMN</name>
        <dbReference type="ChEBI" id="CHEBI:58210"/>
    </ligand>
</feature>
<dbReference type="InterPro" id="IPR013785">
    <property type="entry name" value="Aldolase_TIM"/>
</dbReference>
<dbReference type="InterPro" id="IPR000262">
    <property type="entry name" value="FMN-dep_DH"/>
</dbReference>
<protein>
    <submittedName>
        <fullName evidence="9">L-lactate dehydrogenase (Cytochrome)</fullName>
        <ecNumber evidence="9">1.1.2.3</ecNumber>
    </submittedName>
</protein>